<evidence type="ECO:0000313" key="13">
    <source>
        <dbReference type="Proteomes" id="UP000470332"/>
    </source>
</evidence>
<evidence type="ECO:0000313" key="4">
    <source>
        <dbReference type="EMBL" id="KAB6701392.1"/>
    </source>
</evidence>
<dbReference type="EMBL" id="VULU01000002">
    <property type="protein sequence ID" value="MSS47010.1"/>
    <property type="molecule type" value="Genomic_DNA"/>
</dbReference>
<reference evidence="8 12" key="3">
    <citation type="submission" date="2019-09" db="EMBL/GenBank/DDBJ databases">
        <title>In-depth cultivation of the pig gut microbiome towards novel bacterial diversity and tailored functional studies.</title>
        <authorList>
            <person name="Wylensek D."/>
            <person name="Hitch T.C.A."/>
            <person name="Clavel T."/>
        </authorList>
    </citation>
    <scope>NUCLEOTIDE SEQUENCE [LARGE SCALE GENOMIC DNA]</scope>
    <source>
        <strain evidence="8 12">WCA-389-WT-3C</strain>
    </source>
</reference>
<dbReference type="Proteomes" id="UP000470777">
    <property type="component" value="Unassembled WGS sequence"/>
</dbReference>
<dbReference type="EMBL" id="WCXA01000002">
    <property type="protein sequence ID" value="KAB3867128.1"/>
    <property type="molecule type" value="Genomic_DNA"/>
</dbReference>
<evidence type="ECO:0000313" key="10">
    <source>
        <dbReference type="Proteomes" id="UP000261278"/>
    </source>
</evidence>
<evidence type="ECO:0000313" key="7">
    <source>
        <dbReference type="EMBL" id="MDB0851967.1"/>
    </source>
</evidence>
<protein>
    <submittedName>
        <fullName evidence="9">Uncharacterized protein</fullName>
    </submittedName>
</protein>
<dbReference type="Proteomes" id="UP001210999">
    <property type="component" value="Unassembled WGS sequence"/>
</dbReference>
<gene>
    <name evidence="9" type="ORF">DXC44_20020</name>
    <name evidence="8" type="ORF">FYJ30_01310</name>
    <name evidence="1" type="ORF">GAS37_00765</name>
    <name evidence="4" type="ORF">GAY17_07440</name>
    <name evidence="2" type="ORF">GAZ76_09265</name>
    <name evidence="3" type="ORF">GAZ92_06885</name>
    <name evidence="6" type="ORF">KSX14_07800</name>
    <name evidence="5" type="ORF">KTG10_17655</name>
    <name evidence="7" type="ORF">PL594_10640</name>
</gene>
<name>A0A396ARN2_PHOVU</name>
<comment type="caution">
    <text evidence="9">The sequence shown here is derived from an EMBL/GenBank/DDBJ whole genome shotgun (WGS) entry which is preliminary data.</text>
</comment>
<sequence>MGKNSTDQRNRFQMIYFDFSKAGVSLERLEKCFETYCNVVLYLFIKDYASYYYDNFEEKCCIWLKEPRYIKS</sequence>
<evidence type="ECO:0000313" key="8">
    <source>
        <dbReference type="EMBL" id="MSS47010.1"/>
    </source>
</evidence>
<dbReference type="EMBL" id="WCZV01000006">
    <property type="protein sequence ID" value="KAB6701392.1"/>
    <property type="molecule type" value="Genomic_DNA"/>
</dbReference>
<organism evidence="9 10">
    <name type="scientific">Phocaeicola vulgatus</name>
    <name type="common">Bacteroides vulgatus</name>
    <dbReference type="NCBI Taxonomy" id="821"/>
    <lineage>
        <taxon>Bacteria</taxon>
        <taxon>Pseudomonadati</taxon>
        <taxon>Bacteroidota</taxon>
        <taxon>Bacteroidia</taxon>
        <taxon>Bacteroidales</taxon>
        <taxon>Bacteroidaceae</taxon>
        <taxon>Phocaeicola</taxon>
    </lineage>
</organism>
<evidence type="ECO:0000313" key="9">
    <source>
        <dbReference type="EMBL" id="RGL81234.1"/>
    </source>
</evidence>
<reference evidence="11 13" key="2">
    <citation type="journal article" date="2019" name="Nat. Med.">
        <title>A library of human gut bacterial isolates paired with longitudinal multiomics data enables mechanistic microbiome research.</title>
        <authorList>
            <person name="Poyet M."/>
            <person name="Groussin M."/>
            <person name="Gibbons S.M."/>
            <person name="Avila-Pacheco J."/>
            <person name="Jiang X."/>
            <person name="Kearney S.M."/>
            <person name="Perrotta A.R."/>
            <person name="Berdy B."/>
            <person name="Zhao S."/>
            <person name="Lieberman T.D."/>
            <person name="Swanson P.K."/>
            <person name="Smith M."/>
            <person name="Roesemann S."/>
            <person name="Alexander J.E."/>
            <person name="Rich S.A."/>
            <person name="Livny J."/>
            <person name="Vlamakis H."/>
            <person name="Clish C."/>
            <person name="Bullock K."/>
            <person name="Deik A."/>
            <person name="Scott J."/>
            <person name="Pierce K.A."/>
            <person name="Xavier R.J."/>
            <person name="Alm E.J."/>
        </authorList>
    </citation>
    <scope>NUCLEOTIDE SEQUENCE [LARGE SCALE GENOMIC DNA]</scope>
    <source>
        <strain evidence="4 11">BIOML-A82</strain>
        <strain evidence="3 14">BIOML-A85</strain>
        <strain evidence="1 13">BIOML-A9</strain>
        <strain evidence="2 15">BIOML-A93</strain>
    </source>
</reference>
<evidence type="ECO:0000313" key="1">
    <source>
        <dbReference type="EMBL" id="KAB3867128.1"/>
    </source>
</evidence>
<proteinExistence type="predicted"/>
<dbReference type="EMBL" id="WDAG01000008">
    <property type="protein sequence ID" value="KAB6660349.1"/>
    <property type="molecule type" value="Genomic_DNA"/>
</dbReference>
<dbReference type="RefSeq" id="WP_117678549.1">
    <property type="nucleotide sequence ID" value="NZ_BAABYE010000001.1"/>
</dbReference>
<evidence type="ECO:0000313" key="2">
    <source>
        <dbReference type="EMBL" id="KAB6660349.1"/>
    </source>
</evidence>
<dbReference type="EMBL" id="WCZY01000006">
    <property type="protein sequence ID" value="KAB6695195.1"/>
    <property type="molecule type" value="Genomic_DNA"/>
</dbReference>
<dbReference type="EMBL" id="JAHPYS010000047">
    <property type="protein sequence ID" value="MBU9140531.1"/>
    <property type="molecule type" value="Genomic_DNA"/>
</dbReference>
<dbReference type="EMBL" id="QSSN01000037">
    <property type="protein sequence ID" value="RGL81234.1"/>
    <property type="molecule type" value="Genomic_DNA"/>
</dbReference>
<evidence type="ECO:0000313" key="5">
    <source>
        <dbReference type="EMBL" id="MBU9140531.1"/>
    </source>
</evidence>
<dbReference type="EMBL" id="JAHOGA010000013">
    <property type="protein sequence ID" value="MBV3488541.1"/>
    <property type="molecule type" value="Genomic_DNA"/>
</dbReference>
<evidence type="ECO:0000313" key="3">
    <source>
        <dbReference type="EMBL" id="KAB6695195.1"/>
    </source>
</evidence>
<evidence type="ECO:0000313" key="15">
    <source>
        <dbReference type="Proteomes" id="UP000470952"/>
    </source>
</evidence>
<accession>A0A396ARN2</accession>
<dbReference type="EMBL" id="JAQKEI010000011">
    <property type="protein sequence ID" value="MDB0851967.1"/>
    <property type="molecule type" value="Genomic_DNA"/>
</dbReference>
<dbReference type="AlphaFoldDB" id="A0A396ARN2"/>
<dbReference type="Proteomes" id="UP000437380">
    <property type="component" value="Unassembled WGS sequence"/>
</dbReference>
<dbReference type="Proteomes" id="UP000736888">
    <property type="component" value="Unassembled WGS sequence"/>
</dbReference>
<reference evidence="5" key="4">
    <citation type="submission" date="2021-06" db="EMBL/GenBank/DDBJ databases">
        <title>Collection of gut derived symbiotic bacterial strains cultured from healthy donors.</title>
        <authorList>
            <person name="Lin H."/>
            <person name="Littmann E."/>
            <person name="Pamer E.G."/>
        </authorList>
    </citation>
    <scope>NUCLEOTIDE SEQUENCE</scope>
    <source>
        <strain evidence="6">MSK.19.85</strain>
        <strain evidence="5">MSK.6.33</strain>
    </source>
</reference>
<evidence type="ECO:0000313" key="12">
    <source>
        <dbReference type="Proteomes" id="UP000460950"/>
    </source>
</evidence>
<reference evidence="9 10" key="1">
    <citation type="submission" date="2018-08" db="EMBL/GenBank/DDBJ databases">
        <title>A genome reference for cultivated species of the human gut microbiota.</title>
        <authorList>
            <person name="Zou Y."/>
            <person name="Xue W."/>
            <person name="Luo G."/>
        </authorList>
    </citation>
    <scope>NUCLEOTIDE SEQUENCE [LARGE SCALE GENOMIC DNA]</scope>
    <source>
        <strain evidence="9 10">TF05-18</strain>
    </source>
</reference>
<dbReference type="Proteomes" id="UP000261278">
    <property type="component" value="Unassembled WGS sequence"/>
</dbReference>
<dbReference type="Proteomes" id="UP000470332">
    <property type="component" value="Unassembled WGS sequence"/>
</dbReference>
<dbReference type="Proteomes" id="UP000470952">
    <property type="component" value="Unassembled WGS sequence"/>
</dbReference>
<evidence type="ECO:0000313" key="6">
    <source>
        <dbReference type="EMBL" id="MBV3488541.1"/>
    </source>
</evidence>
<evidence type="ECO:0000313" key="14">
    <source>
        <dbReference type="Proteomes" id="UP000470777"/>
    </source>
</evidence>
<evidence type="ECO:0000313" key="11">
    <source>
        <dbReference type="Proteomes" id="UP000437380"/>
    </source>
</evidence>
<reference evidence="7" key="5">
    <citation type="submission" date="2023-01" db="EMBL/GenBank/DDBJ databases">
        <title>Human gut microbiome strain richness.</title>
        <authorList>
            <person name="Chen-Liaw A."/>
        </authorList>
    </citation>
    <scope>NUCLEOTIDE SEQUENCE</scope>
    <source>
        <strain evidence="7">H9_m1001271B151109d0_201107</strain>
    </source>
</reference>
<dbReference type="Proteomes" id="UP000460950">
    <property type="component" value="Unassembled WGS sequence"/>
</dbReference>
<dbReference type="Proteomes" id="UP000758576">
    <property type="component" value="Unassembled WGS sequence"/>
</dbReference>